<feature type="region of interest" description="Disordered" evidence="17">
    <location>
        <begin position="29"/>
        <end position="61"/>
    </location>
</feature>
<feature type="domain" description="DNA helicase B winged helix" evidence="19">
    <location>
        <begin position="233"/>
        <end position="342"/>
    </location>
</feature>
<dbReference type="Gene3D" id="3.40.50.300">
    <property type="entry name" value="P-loop containing nucleotide triphosphate hydrolases"/>
    <property type="match status" value="2"/>
</dbReference>
<evidence type="ECO:0000259" key="19">
    <source>
        <dbReference type="Pfam" id="PF25894"/>
    </source>
</evidence>
<evidence type="ECO:0000256" key="17">
    <source>
        <dbReference type="SAM" id="MobiDB-lite"/>
    </source>
</evidence>
<feature type="region of interest" description="Disordered" evidence="17">
    <location>
        <begin position="487"/>
        <end position="506"/>
    </location>
</feature>
<dbReference type="SUPFAM" id="SSF52540">
    <property type="entry name" value="P-loop containing nucleoside triphosphate hydrolases"/>
    <property type="match status" value="2"/>
</dbReference>
<dbReference type="Pfam" id="PF13538">
    <property type="entry name" value="UvrD_C_2"/>
    <property type="match status" value="1"/>
</dbReference>
<sequence length="1049" mass="118455">MSAGSRWGARRRRAEGCEVLRGRLLPVKDGERLAEEGDSDDSDGGDSHFMDASQIEGGGGTVYSTSLRKSTLLIEDDNKRSYRVSGYFPFVDPWWYVEVKVKRNESHYFAQGYPSYTLQNDMFQTRSILSLFLNTCHVHDLIKQEFMNWLPSDVTVTFENLGQFTKVFHEKCGMELSFEKADAACIVINALSFPTALKYLPQLLPRHIKGFFTSDPNSEEPKSPDPIVILKGIEAILESEPWKLGFQAILYRELKLCHCEATWSCFLECKDILENIPKLQTNALIIYDELKKRCRELGDTYVEQEILTELVCGVMPHESAWEALKFLKDHCIVVLEGPRVFIQNLYQYEEDIAKYIDKVSQRKTWSLKLDPGDILNCGESSKSREMEESAEKHDDIFLGDDGLLSEDINIMQISNETETTDDENILKNLDPEQLKAAKMVCSNPVTVISGKGGCGKTTVVSLVLKYLVKKENKEIEEACKALEDDLEASEEWNSDQTTSNEGNPKPIHILFTAPTGKAASLLRKKTGLGAATLHQITCSYSAWKKQKTENPWKFSKVQALVVDEGSLASVHIFSSALKLLYRHSCLAKLIILGDIRQLPSIEPGNLLADLFISLNKMKWVIELKTNHRAESQLIVDNATRISLQKSLKFDAVINVGNGKTAEMPGEDKKFIFVALSDGDSDLVTAINLLLDKGPGLKDHKHSQFIAFRRGDCMLINELCCKHYSHHTLKNHKKRYVFQCGDKVCCTKNVYVKDLLSKNLENSTENQNILNNDAVQSTIQNNCEKELGIKEKEDRLCNGEIFFITLDVEKYNIRELTLCDTEEREYNLNYKLLKSRSGLRHAWARTIHTFQGSEEDTVVYVLGSAGRQNWKHVYTAVTRGRKRVYIVAKYNQLEKAIANKERVRKTRLQQRLKKSFSQTRDASLFSTPAIPVHSSPVHKHSSEAFNGIPQNCPITPPGCSHLSSPPIPDCGLASITKTNNLDSISSEHCDELLLHSPSQKRQANLTHNSKTPAKISRLETTKKEEVSPLGCSRLQKLAISSPCQKQLFKP</sequence>
<dbReference type="EC" id="3.6.4.12" evidence="4"/>
<evidence type="ECO:0000256" key="5">
    <source>
        <dbReference type="ARBA" id="ARBA00022454"/>
    </source>
</evidence>
<keyword evidence="5" id="KW-0158">Chromosome</keyword>
<keyword evidence="8" id="KW-0547">Nucleotide-binding</keyword>
<keyword evidence="7" id="KW-0597">Phosphoprotein</keyword>
<evidence type="ECO:0000313" key="21">
    <source>
        <dbReference type="Proteomes" id="UP000812440"/>
    </source>
</evidence>
<comment type="caution">
    <text evidence="20">The sequence shown here is derived from an EMBL/GenBank/DDBJ whole genome shotgun (WGS) entry which is preliminary data.</text>
</comment>
<dbReference type="Gene3D" id="2.30.30.940">
    <property type="match status" value="1"/>
</dbReference>
<evidence type="ECO:0000256" key="2">
    <source>
        <dbReference type="ARBA" id="ARBA00004286"/>
    </source>
</evidence>
<comment type="subcellular location">
    <subcellularLocation>
        <location evidence="2">Chromosome</location>
    </subcellularLocation>
    <subcellularLocation>
        <location evidence="3">Cytoplasm</location>
    </subcellularLocation>
    <subcellularLocation>
        <location evidence="1">Nucleus</location>
    </subcellularLocation>
</comment>
<dbReference type="InterPro" id="IPR027785">
    <property type="entry name" value="UvrD-like_helicase_C"/>
</dbReference>
<evidence type="ECO:0000256" key="16">
    <source>
        <dbReference type="ARBA" id="ARBA00072281"/>
    </source>
</evidence>
<evidence type="ECO:0000256" key="14">
    <source>
        <dbReference type="ARBA" id="ARBA00055511"/>
    </source>
</evidence>
<dbReference type="CDD" id="cd18809">
    <property type="entry name" value="SF1_C_RecD"/>
    <property type="match status" value="1"/>
</dbReference>
<evidence type="ECO:0000256" key="10">
    <source>
        <dbReference type="ARBA" id="ARBA00022806"/>
    </source>
</evidence>
<dbReference type="PANTHER" id="PTHR43788">
    <property type="entry name" value="DNA2/NAM7 HELICASE FAMILY MEMBER"/>
    <property type="match status" value="1"/>
</dbReference>
<comment type="function">
    <text evidence="14">5'-3' DNA helicase involved in DNA damage response by acting as an inhibitor of DNA end resection. Recruitment to single-stranded DNA (ssDNA) following DNA damage leads to inhibit the nucleases catalyzing resection, such as EXO1, BLM and DNA2, possibly via the 5'-3' ssDNA translocase activity of HELB. As cells approach S phase, DNA end resection is promoted by the nuclear export of HELB following phosphorylation. Acts independently of TP53BP1. Unwinds duplex DNA with 5'-3' polarity. Has single-strand DNA-dependent ATPase and DNA helicase activities. Prefers ATP and dATP as substrates. During S phase, may facilitate cellular recovery from replication stress.</text>
</comment>
<dbReference type="InterPro" id="IPR027417">
    <property type="entry name" value="P-loop_NTPase"/>
</dbReference>
<evidence type="ECO:0000256" key="7">
    <source>
        <dbReference type="ARBA" id="ARBA00022553"/>
    </source>
</evidence>
<keyword evidence="9" id="KW-0378">Hydrolase</keyword>
<organism evidence="20 21">
    <name type="scientific">Hymenochirus boettgeri</name>
    <name type="common">Congo dwarf clawed frog</name>
    <dbReference type="NCBI Taxonomy" id="247094"/>
    <lineage>
        <taxon>Eukaryota</taxon>
        <taxon>Metazoa</taxon>
        <taxon>Chordata</taxon>
        <taxon>Craniata</taxon>
        <taxon>Vertebrata</taxon>
        <taxon>Euteleostomi</taxon>
        <taxon>Amphibia</taxon>
        <taxon>Batrachia</taxon>
        <taxon>Anura</taxon>
        <taxon>Pipoidea</taxon>
        <taxon>Pipidae</taxon>
        <taxon>Pipinae</taxon>
        <taxon>Hymenochirus</taxon>
    </lineage>
</organism>
<evidence type="ECO:0000256" key="13">
    <source>
        <dbReference type="ARBA" id="ARBA00047995"/>
    </source>
</evidence>
<dbReference type="GO" id="GO:0005737">
    <property type="term" value="C:cytoplasm"/>
    <property type="evidence" value="ECO:0007669"/>
    <property type="project" value="UniProtKB-SubCell"/>
</dbReference>
<dbReference type="CDD" id="cd17933">
    <property type="entry name" value="DEXSc_RecD-like"/>
    <property type="match status" value="1"/>
</dbReference>
<keyword evidence="6" id="KW-0963">Cytoplasm</keyword>
<proteinExistence type="inferred from homology"/>
<evidence type="ECO:0000256" key="8">
    <source>
        <dbReference type="ARBA" id="ARBA00022741"/>
    </source>
</evidence>
<evidence type="ECO:0000313" key="20">
    <source>
        <dbReference type="EMBL" id="KAG8439642.1"/>
    </source>
</evidence>
<feature type="domain" description="UvrD-like helicase C-terminal" evidence="18">
    <location>
        <begin position="840"/>
        <end position="886"/>
    </location>
</feature>
<evidence type="ECO:0000256" key="15">
    <source>
        <dbReference type="ARBA" id="ARBA00061441"/>
    </source>
</evidence>
<dbReference type="EMBL" id="JAACNH010000006">
    <property type="protein sequence ID" value="KAG8439642.1"/>
    <property type="molecule type" value="Genomic_DNA"/>
</dbReference>
<dbReference type="AlphaFoldDB" id="A0A8T2J5N1"/>
<dbReference type="GO" id="GO:2000042">
    <property type="term" value="P:negative regulation of double-strand break repair via homologous recombination"/>
    <property type="evidence" value="ECO:0007669"/>
    <property type="project" value="UniProtKB-ARBA"/>
</dbReference>
<evidence type="ECO:0000256" key="9">
    <source>
        <dbReference type="ARBA" id="ARBA00022801"/>
    </source>
</evidence>
<evidence type="ECO:0000256" key="11">
    <source>
        <dbReference type="ARBA" id="ARBA00022840"/>
    </source>
</evidence>
<keyword evidence="12" id="KW-0539">Nucleus</keyword>
<evidence type="ECO:0000256" key="12">
    <source>
        <dbReference type="ARBA" id="ARBA00023242"/>
    </source>
</evidence>
<name>A0A8T2J5N1_9PIPI</name>
<dbReference type="Pfam" id="PF13604">
    <property type="entry name" value="AAA_30"/>
    <property type="match status" value="1"/>
</dbReference>
<evidence type="ECO:0000256" key="1">
    <source>
        <dbReference type="ARBA" id="ARBA00004123"/>
    </source>
</evidence>
<dbReference type="GO" id="GO:0006974">
    <property type="term" value="P:DNA damage response"/>
    <property type="evidence" value="ECO:0007669"/>
    <property type="project" value="UniProtKB-ARBA"/>
</dbReference>
<evidence type="ECO:0000259" key="18">
    <source>
        <dbReference type="Pfam" id="PF13538"/>
    </source>
</evidence>
<dbReference type="GO" id="GO:0005634">
    <property type="term" value="C:nucleus"/>
    <property type="evidence" value="ECO:0007669"/>
    <property type="project" value="UniProtKB-SubCell"/>
</dbReference>
<dbReference type="PANTHER" id="PTHR43788:SF6">
    <property type="entry name" value="DNA HELICASE B"/>
    <property type="match status" value="1"/>
</dbReference>
<dbReference type="GO" id="GO:0005694">
    <property type="term" value="C:chromosome"/>
    <property type="evidence" value="ECO:0007669"/>
    <property type="project" value="UniProtKB-SubCell"/>
</dbReference>
<keyword evidence="10" id="KW-0347">Helicase</keyword>
<accession>A0A8T2J5N1</accession>
<dbReference type="GO" id="GO:0016787">
    <property type="term" value="F:hydrolase activity"/>
    <property type="evidence" value="ECO:0007669"/>
    <property type="project" value="UniProtKB-KW"/>
</dbReference>
<dbReference type="GO" id="GO:0005524">
    <property type="term" value="F:ATP binding"/>
    <property type="evidence" value="ECO:0007669"/>
    <property type="project" value="UniProtKB-KW"/>
</dbReference>
<protein>
    <recommendedName>
        <fullName evidence="16">DNA helicase B</fullName>
        <ecNumber evidence="4">3.6.4.12</ecNumber>
    </recommendedName>
</protein>
<evidence type="ECO:0000256" key="4">
    <source>
        <dbReference type="ARBA" id="ARBA00012551"/>
    </source>
</evidence>
<dbReference type="InterPro" id="IPR058839">
    <property type="entry name" value="WHD_HELB"/>
</dbReference>
<dbReference type="GO" id="GO:0017116">
    <property type="term" value="F:single-stranded DNA helicase activity"/>
    <property type="evidence" value="ECO:0007669"/>
    <property type="project" value="TreeGrafter"/>
</dbReference>
<evidence type="ECO:0000256" key="6">
    <source>
        <dbReference type="ARBA" id="ARBA00022490"/>
    </source>
</evidence>
<reference evidence="20" key="1">
    <citation type="thesis" date="2020" institute="ProQuest LLC" country="789 East Eisenhower Parkway, Ann Arbor, MI, USA">
        <title>Comparative Genomics and Chromosome Evolution.</title>
        <authorList>
            <person name="Mudd A.B."/>
        </authorList>
    </citation>
    <scope>NUCLEOTIDE SEQUENCE</scope>
    <source>
        <strain evidence="20">Female2</strain>
        <tissue evidence="20">Blood</tissue>
    </source>
</reference>
<keyword evidence="11" id="KW-0067">ATP-binding</keyword>
<dbReference type="FunFam" id="3.40.50.300:FF:001523">
    <property type="entry name" value="Helicase (DNA) B"/>
    <property type="match status" value="1"/>
</dbReference>
<gene>
    <name evidence="20" type="ORF">GDO86_005717</name>
</gene>
<comment type="catalytic activity">
    <reaction evidence="13">
        <text>ATP + H2O = ADP + phosphate + H(+)</text>
        <dbReference type="Rhea" id="RHEA:13065"/>
        <dbReference type="ChEBI" id="CHEBI:15377"/>
        <dbReference type="ChEBI" id="CHEBI:15378"/>
        <dbReference type="ChEBI" id="CHEBI:30616"/>
        <dbReference type="ChEBI" id="CHEBI:43474"/>
        <dbReference type="ChEBI" id="CHEBI:456216"/>
        <dbReference type="EC" id="3.6.4.12"/>
    </reaction>
</comment>
<keyword evidence="21" id="KW-1185">Reference proteome</keyword>
<comment type="similarity">
    <text evidence="15">Belongs to the RecD family. HELB subfamily.</text>
</comment>
<dbReference type="InterPro" id="IPR050534">
    <property type="entry name" value="Coronavir_polyprotein_1ab"/>
</dbReference>
<evidence type="ECO:0000256" key="3">
    <source>
        <dbReference type="ARBA" id="ARBA00004496"/>
    </source>
</evidence>
<dbReference type="Proteomes" id="UP000812440">
    <property type="component" value="Chromosome 3"/>
</dbReference>
<dbReference type="GO" id="GO:1903775">
    <property type="term" value="P:regulation of DNA double-strand break processing"/>
    <property type="evidence" value="ECO:0007669"/>
    <property type="project" value="UniProtKB-ARBA"/>
</dbReference>
<dbReference type="Pfam" id="PF25894">
    <property type="entry name" value="WHD_HELB"/>
    <property type="match status" value="1"/>
</dbReference>
<dbReference type="GO" id="GO:0006269">
    <property type="term" value="P:DNA replication, synthesis of primer"/>
    <property type="evidence" value="ECO:0007669"/>
    <property type="project" value="UniProtKB-ARBA"/>
</dbReference>
<dbReference type="OrthoDB" id="416437at2759"/>